<evidence type="ECO:0000256" key="1">
    <source>
        <dbReference type="ARBA" id="ARBA00004589"/>
    </source>
</evidence>
<keyword evidence="2" id="KW-0336">GPI-anchor</keyword>
<dbReference type="GO" id="GO:0098552">
    <property type="term" value="C:side of membrane"/>
    <property type="evidence" value="ECO:0007669"/>
    <property type="project" value="UniProtKB-KW"/>
</dbReference>
<dbReference type="AlphaFoldDB" id="B4Q3W2"/>
<dbReference type="OrthoDB" id="6083863at2759"/>
<keyword evidence="10" id="KW-1185">Reference proteome</keyword>
<dbReference type="Proteomes" id="UP000000304">
    <property type="component" value="Chromosome 2L"/>
</dbReference>
<keyword evidence="8" id="KW-0449">Lipoprotein</keyword>
<proteinExistence type="predicted"/>
<dbReference type="InterPro" id="IPR031424">
    <property type="entry name" value="QVR-like"/>
</dbReference>
<keyword evidence="7" id="KW-0325">Glycoprotein</keyword>
<protein>
    <submittedName>
        <fullName evidence="9">GD24291</fullName>
    </submittedName>
</protein>
<evidence type="ECO:0000256" key="4">
    <source>
        <dbReference type="ARBA" id="ARBA00022729"/>
    </source>
</evidence>
<sequence length="245" mass="25936">MSSGSLLDVLCSGSGARLALGASVISYLIVYNEASAPSPLKGVVLATVYGAMAARCKTSLRSLQMPYVRATNKFDFSCLFLAIWLDALATVCACAALARTLSACLDAMTGGLARILILGYAIKCYQCDSLTNPECGKDFKSDSSLVLDCTKMAPPRFLQNFFPVRNATGCMKQTIDIPGSPQIVRSCYFGNIADTKTGCQTDPSLTINKLLSCEVCTEDECNGSSSLAPIAGVILLFFGLARLLA</sequence>
<evidence type="ECO:0000256" key="7">
    <source>
        <dbReference type="ARBA" id="ARBA00023180"/>
    </source>
</evidence>
<keyword evidence="4" id="KW-0732">Signal</keyword>
<evidence type="ECO:0000256" key="3">
    <source>
        <dbReference type="ARBA" id="ARBA00022692"/>
    </source>
</evidence>
<reference evidence="9 10" key="1">
    <citation type="journal article" date="2007" name="Nature">
        <title>Evolution of genes and genomes on the Drosophila phylogeny.</title>
        <authorList>
            <consortium name="Drosophila 12 Genomes Consortium"/>
            <person name="Clark A.G."/>
            <person name="Eisen M.B."/>
            <person name="Smith D.R."/>
            <person name="Bergman C.M."/>
            <person name="Oliver B."/>
            <person name="Markow T.A."/>
            <person name="Kaufman T.C."/>
            <person name="Kellis M."/>
            <person name="Gelbart W."/>
            <person name="Iyer V.N."/>
            <person name="Pollard D.A."/>
            <person name="Sackton T.B."/>
            <person name="Larracuente A.M."/>
            <person name="Singh N.D."/>
            <person name="Abad J.P."/>
            <person name="Abt D.N."/>
            <person name="Adryan B."/>
            <person name="Aguade M."/>
            <person name="Akashi H."/>
            <person name="Anderson W.W."/>
            <person name="Aquadro C.F."/>
            <person name="Ardell D.H."/>
            <person name="Arguello R."/>
            <person name="Artieri C.G."/>
            <person name="Barbash D.A."/>
            <person name="Barker D."/>
            <person name="Barsanti P."/>
            <person name="Batterham P."/>
            <person name="Batzoglou S."/>
            <person name="Begun D."/>
            <person name="Bhutkar A."/>
            <person name="Blanco E."/>
            <person name="Bosak S.A."/>
            <person name="Bradley R.K."/>
            <person name="Brand A.D."/>
            <person name="Brent M.R."/>
            <person name="Brooks A.N."/>
            <person name="Brown R.H."/>
            <person name="Butlin R.K."/>
            <person name="Caggese C."/>
            <person name="Calvi B.R."/>
            <person name="Bernardo de Carvalho A."/>
            <person name="Caspi A."/>
            <person name="Castrezana S."/>
            <person name="Celniker S.E."/>
            <person name="Chang J.L."/>
            <person name="Chapple C."/>
            <person name="Chatterji S."/>
            <person name="Chinwalla A."/>
            <person name="Civetta A."/>
            <person name="Clifton S.W."/>
            <person name="Comeron J.M."/>
            <person name="Costello J.C."/>
            <person name="Coyne J.A."/>
            <person name="Daub J."/>
            <person name="David R.G."/>
            <person name="Delcher A.L."/>
            <person name="Delehaunty K."/>
            <person name="Do C.B."/>
            <person name="Ebling H."/>
            <person name="Edwards K."/>
            <person name="Eickbush T."/>
            <person name="Evans J.D."/>
            <person name="Filipski A."/>
            <person name="Findeiss S."/>
            <person name="Freyhult E."/>
            <person name="Fulton L."/>
            <person name="Fulton R."/>
            <person name="Garcia A.C."/>
            <person name="Gardiner A."/>
            <person name="Garfield D.A."/>
            <person name="Garvin B.E."/>
            <person name="Gibson G."/>
            <person name="Gilbert D."/>
            <person name="Gnerre S."/>
            <person name="Godfrey J."/>
            <person name="Good R."/>
            <person name="Gotea V."/>
            <person name="Gravely B."/>
            <person name="Greenberg A.J."/>
            <person name="Griffiths-Jones S."/>
            <person name="Gross S."/>
            <person name="Guigo R."/>
            <person name="Gustafson E.A."/>
            <person name="Haerty W."/>
            <person name="Hahn M.W."/>
            <person name="Halligan D.L."/>
            <person name="Halpern A.L."/>
            <person name="Halter G.M."/>
            <person name="Han M.V."/>
            <person name="Heger A."/>
            <person name="Hillier L."/>
            <person name="Hinrichs A.S."/>
            <person name="Holmes I."/>
            <person name="Hoskins R.A."/>
            <person name="Hubisz M.J."/>
            <person name="Hultmark D."/>
            <person name="Huntley M.A."/>
            <person name="Jaffe D.B."/>
            <person name="Jagadeeshan S."/>
            <person name="Jeck W.R."/>
            <person name="Johnson J."/>
            <person name="Jones C.D."/>
            <person name="Jordan W.C."/>
            <person name="Karpen G.H."/>
            <person name="Kataoka E."/>
            <person name="Keightley P.D."/>
            <person name="Kheradpour P."/>
            <person name="Kirkness E.F."/>
            <person name="Koerich L.B."/>
            <person name="Kristiansen K."/>
            <person name="Kudrna D."/>
            <person name="Kulathinal R.J."/>
            <person name="Kumar S."/>
            <person name="Kwok R."/>
            <person name="Lander E."/>
            <person name="Langley C.H."/>
            <person name="Lapoint R."/>
            <person name="Lazzaro B.P."/>
            <person name="Lee S.J."/>
            <person name="Levesque L."/>
            <person name="Li R."/>
            <person name="Lin C.F."/>
            <person name="Lin M.F."/>
            <person name="Lindblad-Toh K."/>
            <person name="Llopart A."/>
            <person name="Long M."/>
            <person name="Low L."/>
            <person name="Lozovsky E."/>
            <person name="Lu J."/>
            <person name="Luo M."/>
            <person name="Machado C.A."/>
            <person name="Makalowski W."/>
            <person name="Marzo M."/>
            <person name="Matsuda M."/>
            <person name="Matzkin L."/>
            <person name="McAllister B."/>
            <person name="McBride C.S."/>
            <person name="McKernan B."/>
            <person name="McKernan K."/>
            <person name="Mendez-Lago M."/>
            <person name="Minx P."/>
            <person name="Mollenhauer M.U."/>
            <person name="Montooth K."/>
            <person name="Mount S.M."/>
            <person name="Mu X."/>
            <person name="Myers E."/>
            <person name="Negre B."/>
            <person name="Newfeld S."/>
            <person name="Nielsen R."/>
            <person name="Noor M.A."/>
            <person name="O'Grady P."/>
            <person name="Pachter L."/>
            <person name="Papaceit M."/>
            <person name="Parisi M.J."/>
            <person name="Parisi M."/>
            <person name="Parts L."/>
            <person name="Pedersen J.S."/>
            <person name="Pesole G."/>
            <person name="Phillippy A.M."/>
            <person name="Ponting C.P."/>
            <person name="Pop M."/>
            <person name="Porcelli D."/>
            <person name="Powell J.R."/>
            <person name="Prohaska S."/>
            <person name="Pruitt K."/>
            <person name="Puig M."/>
            <person name="Quesneville H."/>
            <person name="Ram K.R."/>
            <person name="Rand D."/>
            <person name="Rasmussen M.D."/>
            <person name="Reed L.K."/>
            <person name="Reenan R."/>
            <person name="Reily A."/>
            <person name="Remington K.A."/>
            <person name="Rieger T.T."/>
            <person name="Ritchie M.G."/>
            <person name="Robin C."/>
            <person name="Rogers Y.H."/>
            <person name="Rohde C."/>
            <person name="Rozas J."/>
            <person name="Rubenfield M.J."/>
            <person name="Ruiz A."/>
            <person name="Russo S."/>
            <person name="Salzberg S.L."/>
            <person name="Sanchez-Gracia A."/>
            <person name="Saranga D.J."/>
            <person name="Sato H."/>
            <person name="Schaeffer S.W."/>
            <person name="Schatz M.C."/>
            <person name="Schlenke T."/>
            <person name="Schwartz R."/>
            <person name="Segarra C."/>
            <person name="Singh R.S."/>
            <person name="Sirot L."/>
            <person name="Sirota M."/>
            <person name="Sisneros N.B."/>
            <person name="Smith C.D."/>
            <person name="Smith T.F."/>
            <person name="Spieth J."/>
            <person name="Stage D.E."/>
            <person name="Stark A."/>
            <person name="Stephan W."/>
            <person name="Strausberg R.L."/>
            <person name="Strempel S."/>
            <person name="Sturgill D."/>
            <person name="Sutton G."/>
            <person name="Sutton G.G."/>
            <person name="Tao W."/>
            <person name="Teichmann S."/>
            <person name="Tobari Y.N."/>
            <person name="Tomimura Y."/>
            <person name="Tsolas J.M."/>
            <person name="Valente V.L."/>
            <person name="Venter E."/>
            <person name="Venter J.C."/>
            <person name="Vicario S."/>
            <person name="Vieira F.G."/>
            <person name="Vilella A.J."/>
            <person name="Villasante A."/>
            <person name="Walenz B."/>
            <person name="Wang J."/>
            <person name="Wasserman M."/>
            <person name="Watts T."/>
            <person name="Wilson D."/>
            <person name="Wilson R.K."/>
            <person name="Wing R.A."/>
            <person name="Wolfner M.F."/>
            <person name="Wong A."/>
            <person name="Wong G.K."/>
            <person name="Wu C.I."/>
            <person name="Wu G."/>
            <person name="Yamamoto D."/>
            <person name="Yang H.P."/>
            <person name="Yang S.P."/>
            <person name="Yorke J.A."/>
            <person name="Yoshida K."/>
            <person name="Zdobnov E."/>
            <person name="Zhang P."/>
            <person name="Zhang Y."/>
            <person name="Zimin A.V."/>
            <person name="Baldwin J."/>
            <person name="Abdouelleil A."/>
            <person name="Abdulkadir J."/>
            <person name="Abebe A."/>
            <person name="Abera B."/>
            <person name="Abreu J."/>
            <person name="Acer S.C."/>
            <person name="Aftuck L."/>
            <person name="Alexander A."/>
            <person name="An P."/>
            <person name="Anderson E."/>
            <person name="Anderson S."/>
            <person name="Arachi H."/>
            <person name="Azer M."/>
            <person name="Bachantsang P."/>
            <person name="Barry A."/>
            <person name="Bayul T."/>
            <person name="Berlin A."/>
            <person name="Bessette D."/>
            <person name="Bloom T."/>
            <person name="Blye J."/>
            <person name="Boguslavskiy L."/>
            <person name="Bonnet C."/>
            <person name="Boukhgalter B."/>
            <person name="Bourzgui I."/>
            <person name="Brown A."/>
            <person name="Cahill P."/>
            <person name="Channer S."/>
            <person name="Cheshatsang Y."/>
            <person name="Chuda L."/>
            <person name="Citroen M."/>
            <person name="Collymore A."/>
            <person name="Cooke P."/>
            <person name="Costello M."/>
            <person name="D'Aco K."/>
            <person name="Daza R."/>
            <person name="De Haan G."/>
            <person name="DeGray S."/>
            <person name="DeMaso C."/>
            <person name="Dhargay N."/>
            <person name="Dooley K."/>
            <person name="Dooley E."/>
            <person name="Doricent M."/>
            <person name="Dorje P."/>
            <person name="Dorjee K."/>
            <person name="Dupes A."/>
            <person name="Elong R."/>
            <person name="Falk J."/>
            <person name="Farina A."/>
            <person name="Faro S."/>
            <person name="Ferguson D."/>
            <person name="Fisher S."/>
            <person name="Foley C.D."/>
            <person name="Franke A."/>
            <person name="Friedrich D."/>
            <person name="Gadbois L."/>
            <person name="Gearin G."/>
            <person name="Gearin C.R."/>
            <person name="Giannoukos G."/>
            <person name="Goode T."/>
            <person name="Graham J."/>
            <person name="Grandbois E."/>
            <person name="Grewal S."/>
            <person name="Gyaltsen K."/>
            <person name="Hafez N."/>
            <person name="Hagos B."/>
            <person name="Hall J."/>
            <person name="Henson C."/>
            <person name="Hollinger A."/>
            <person name="Honan T."/>
            <person name="Huard M.D."/>
            <person name="Hughes L."/>
            <person name="Hurhula B."/>
            <person name="Husby M.E."/>
            <person name="Kamat A."/>
            <person name="Kanga B."/>
            <person name="Kashin S."/>
            <person name="Khazanovich D."/>
            <person name="Kisner P."/>
            <person name="Lance K."/>
            <person name="Lara M."/>
            <person name="Lee W."/>
            <person name="Lennon N."/>
            <person name="Letendre F."/>
            <person name="LeVine R."/>
            <person name="Lipovsky A."/>
            <person name="Liu X."/>
            <person name="Liu J."/>
            <person name="Liu S."/>
            <person name="Lokyitsang T."/>
            <person name="Lokyitsang Y."/>
            <person name="Lubonja R."/>
            <person name="Lui A."/>
            <person name="MacDonald P."/>
            <person name="Magnisalis V."/>
            <person name="Maru K."/>
            <person name="Matthews C."/>
            <person name="McCusker W."/>
            <person name="McDonough S."/>
            <person name="Mehta T."/>
            <person name="Meldrim J."/>
            <person name="Meneus L."/>
            <person name="Mihai O."/>
            <person name="Mihalev A."/>
            <person name="Mihova T."/>
            <person name="Mittelman R."/>
            <person name="Mlenga V."/>
            <person name="Montmayeur A."/>
            <person name="Mulrain L."/>
            <person name="Navidi A."/>
            <person name="Naylor J."/>
            <person name="Negash T."/>
            <person name="Nguyen T."/>
            <person name="Nguyen N."/>
            <person name="Nicol R."/>
            <person name="Norbu C."/>
            <person name="Norbu N."/>
            <person name="Novod N."/>
            <person name="O'Neill B."/>
            <person name="Osman S."/>
            <person name="Markiewicz E."/>
            <person name="Oyono O.L."/>
            <person name="Patti C."/>
            <person name="Phunkhang P."/>
            <person name="Pierre F."/>
            <person name="Priest M."/>
            <person name="Raghuraman S."/>
            <person name="Rege F."/>
            <person name="Reyes R."/>
            <person name="Rise C."/>
            <person name="Rogov P."/>
            <person name="Ross K."/>
            <person name="Ryan E."/>
            <person name="Settipalli S."/>
            <person name="Shea T."/>
            <person name="Sherpa N."/>
            <person name="Shi L."/>
            <person name="Shih D."/>
            <person name="Sparrow T."/>
            <person name="Spaulding J."/>
            <person name="Stalker J."/>
            <person name="Stange-Thomann N."/>
            <person name="Stavropoulos S."/>
            <person name="Stone C."/>
            <person name="Strader C."/>
            <person name="Tesfaye S."/>
            <person name="Thomson T."/>
            <person name="Thoulutsang Y."/>
            <person name="Thoulutsang D."/>
            <person name="Topham K."/>
            <person name="Topping I."/>
            <person name="Tsamla T."/>
            <person name="Vassiliev H."/>
            <person name="Vo A."/>
            <person name="Wangchuk T."/>
            <person name="Wangdi T."/>
            <person name="Weiand M."/>
            <person name="Wilkinson J."/>
            <person name="Wilson A."/>
            <person name="Yadav S."/>
            <person name="Young G."/>
            <person name="Yu Q."/>
            <person name="Zembek L."/>
            <person name="Zhong D."/>
            <person name="Zimmer A."/>
            <person name="Zwirko Z."/>
            <person name="Jaffe D.B."/>
            <person name="Alvarez P."/>
            <person name="Brockman W."/>
            <person name="Butler J."/>
            <person name="Chin C."/>
            <person name="Gnerre S."/>
            <person name="Grabherr M."/>
            <person name="Kleber M."/>
            <person name="Mauceli E."/>
            <person name="MacCallum I."/>
        </authorList>
    </citation>
    <scope>NUCLEOTIDE SEQUENCE [LARGE SCALE GENOMIC DNA]</scope>
    <source>
        <strain evidence="10">white501</strain>
    </source>
</reference>
<dbReference type="Bgee" id="FBgn0268283">
    <property type="expression patterns" value="Expressed in adult organism and 3 other cell types or tissues"/>
</dbReference>
<dbReference type="PhylomeDB" id="B4Q3W2"/>
<organism evidence="9 10">
    <name type="scientific">Drosophila simulans</name>
    <name type="common">Fruit fly</name>
    <dbReference type="NCBI Taxonomy" id="7240"/>
    <lineage>
        <taxon>Eukaryota</taxon>
        <taxon>Metazoa</taxon>
        <taxon>Ecdysozoa</taxon>
        <taxon>Arthropoda</taxon>
        <taxon>Hexapoda</taxon>
        <taxon>Insecta</taxon>
        <taxon>Pterygota</taxon>
        <taxon>Neoptera</taxon>
        <taxon>Endopterygota</taxon>
        <taxon>Diptera</taxon>
        <taxon>Brachycera</taxon>
        <taxon>Muscomorpha</taxon>
        <taxon>Ephydroidea</taxon>
        <taxon>Drosophilidae</taxon>
        <taxon>Drosophila</taxon>
        <taxon>Sophophora</taxon>
    </lineage>
</organism>
<keyword evidence="6" id="KW-0472">Membrane</keyword>
<keyword evidence="5" id="KW-1133">Transmembrane helix</keyword>
<dbReference type="GO" id="GO:0032222">
    <property type="term" value="P:regulation of synaptic transmission, cholinergic"/>
    <property type="evidence" value="ECO:0007669"/>
    <property type="project" value="InterPro"/>
</dbReference>
<evidence type="ECO:0000313" key="10">
    <source>
        <dbReference type="Proteomes" id="UP000000304"/>
    </source>
</evidence>
<dbReference type="InterPro" id="IPR050975">
    <property type="entry name" value="Sleep_regulator"/>
</dbReference>
<evidence type="ECO:0000256" key="5">
    <source>
        <dbReference type="ARBA" id="ARBA00022989"/>
    </source>
</evidence>
<keyword evidence="3" id="KW-0812">Transmembrane</keyword>
<dbReference type="PANTHER" id="PTHR33562">
    <property type="entry name" value="ATILLA, ISOFORM B-RELATED-RELATED"/>
    <property type="match status" value="1"/>
</dbReference>
<dbReference type="Pfam" id="PF17064">
    <property type="entry name" value="QVR"/>
    <property type="match status" value="1"/>
</dbReference>
<dbReference type="PANTHER" id="PTHR33562:SF18">
    <property type="entry name" value="BOUDIN-RELATED"/>
    <property type="match status" value="1"/>
</dbReference>
<dbReference type="GO" id="GO:0030431">
    <property type="term" value="P:sleep"/>
    <property type="evidence" value="ECO:0007669"/>
    <property type="project" value="InterPro"/>
</dbReference>
<name>B4Q3W2_DROSI</name>
<gene>
    <name evidence="9" type="primary">Dsim\GD24291</name>
    <name evidence="9" type="ORF">Dsim_GD24291</name>
</gene>
<evidence type="ECO:0000256" key="6">
    <source>
        <dbReference type="ARBA" id="ARBA00023136"/>
    </source>
</evidence>
<comment type="subcellular location">
    <subcellularLocation>
        <location evidence="1">Membrane</location>
        <topology evidence="1">Lipid-anchor</topology>
        <topology evidence="1">GPI-anchor</topology>
    </subcellularLocation>
</comment>
<evidence type="ECO:0000256" key="8">
    <source>
        <dbReference type="ARBA" id="ARBA00023288"/>
    </source>
</evidence>
<dbReference type="STRING" id="7240.B4Q3W2"/>
<evidence type="ECO:0000313" key="9">
    <source>
        <dbReference type="EMBL" id="EDX05678.1"/>
    </source>
</evidence>
<evidence type="ECO:0000256" key="2">
    <source>
        <dbReference type="ARBA" id="ARBA00022622"/>
    </source>
</evidence>
<dbReference type="EMBL" id="CM000361">
    <property type="protein sequence ID" value="EDX05678.1"/>
    <property type="molecule type" value="Genomic_DNA"/>
</dbReference>
<accession>B4Q3W2</accession>
<dbReference type="HOGENOM" id="CLU_1134595_0_0_1"/>